<dbReference type="EMBL" id="NHPJ01000092">
    <property type="protein sequence ID" value="OYR56280.1"/>
    <property type="molecule type" value="Genomic_DNA"/>
</dbReference>
<dbReference type="InterPro" id="IPR050834">
    <property type="entry name" value="Glycosyltransf_2"/>
</dbReference>
<keyword evidence="1" id="KW-1133">Transmembrane helix</keyword>
<dbReference type="GO" id="GO:0016740">
    <property type="term" value="F:transferase activity"/>
    <property type="evidence" value="ECO:0007669"/>
    <property type="project" value="UniProtKB-KW"/>
</dbReference>
<evidence type="ECO:0000256" key="1">
    <source>
        <dbReference type="SAM" id="Phobius"/>
    </source>
</evidence>
<sequence length="311" mass="36322">MNGRTYENPIVSIVIPVYEQPDLLVDALNSISRQTFDNYEVLVVDDSSKEKFKPIIDKYDDRVRLLTHDENKGAAEARNTGINVARGEFIAFLDADDTWDPTKLKKQLREFEKSDNYLGLVYTGFVQYELDGTEWKRYPEASGDIYIEELERDRIHPTSTVMVRQECLDHVGGFDSSLPSRQDYDLWIRITEHYEVGQVDEILVDKREQPDSISKDFESRIKGDLAVFEKVQKRAGDLDLWTRNRILSYHHHVIGRDYESNDDRLLALKHLGLAILRYPARPFSWVMFVIALLGINRDGWLLTFVKRYIRE</sequence>
<evidence type="ECO:0000313" key="4">
    <source>
        <dbReference type="Proteomes" id="UP000216308"/>
    </source>
</evidence>
<keyword evidence="1" id="KW-0472">Membrane</keyword>
<protein>
    <submittedName>
        <fullName evidence="3">Glycosyl transferase family 2</fullName>
    </submittedName>
</protein>
<organism evidence="3 4">
    <name type="scientific">Halorubrum halodurans</name>
    <dbReference type="NCBI Taxonomy" id="1383851"/>
    <lineage>
        <taxon>Archaea</taxon>
        <taxon>Methanobacteriati</taxon>
        <taxon>Methanobacteriota</taxon>
        <taxon>Stenosarchaea group</taxon>
        <taxon>Halobacteria</taxon>
        <taxon>Halobacteriales</taxon>
        <taxon>Haloferacaceae</taxon>
        <taxon>Halorubrum</taxon>
    </lineage>
</organism>
<feature type="transmembrane region" description="Helical" evidence="1">
    <location>
        <begin position="283"/>
        <end position="305"/>
    </location>
</feature>
<dbReference type="PANTHER" id="PTHR43685">
    <property type="entry name" value="GLYCOSYLTRANSFERASE"/>
    <property type="match status" value="1"/>
</dbReference>
<dbReference type="RefSeq" id="WP_094532345.1">
    <property type="nucleotide sequence ID" value="NZ_NHPJ01000092.1"/>
</dbReference>
<evidence type="ECO:0000313" key="3">
    <source>
        <dbReference type="EMBL" id="OYR56280.1"/>
    </source>
</evidence>
<keyword evidence="3" id="KW-0808">Transferase</keyword>
<dbReference type="Pfam" id="PF00535">
    <property type="entry name" value="Glycos_transf_2"/>
    <property type="match status" value="1"/>
</dbReference>
<dbReference type="InterPro" id="IPR001173">
    <property type="entry name" value="Glyco_trans_2-like"/>
</dbReference>
<dbReference type="OrthoDB" id="46222at2157"/>
<keyword evidence="1" id="KW-0812">Transmembrane</keyword>
<keyword evidence="4" id="KW-1185">Reference proteome</keyword>
<feature type="domain" description="Glycosyltransferase 2-like" evidence="2">
    <location>
        <begin position="12"/>
        <end position="140"/>
    </location>
</feature>
<dbReference type="AlphaFoldDB" id="A0A256IIC4"/>
<accession>A0A256IIC4</accession>
<comment type="caution">
    <text evidence="3">The sequence shown here is derived from an EMBL/GenBank/DDBJ whole genome shotgun (WGS) entry which is preliminary data.</text>
</comment>
<reference evidence="3 4" key="1">
    <citation type="journal article" date="2014" name="Front. Microbiol.">
        <title>Population and genomic analysis of the genus Halorubrum.</title>
        <authorList>
            <person name="Fullmer M.S."/>
            <person name="Soucy S.M."/>
            <person name="Swithers K.S."/>
            <person name="Makkay A.M."/>
            <person name="Wheeler R."/>
            <person name="Ventosa A."/>
            <person name="Gogarten J.P."/>
            <person name="Papke R.T."/>
        </authorList>
    </citation>
    <scope>NUCLEOTIDE SEQUENCE [LARGE SCALE GENOMIC DNA]</scope>
    <source>
        <strain evidence="3 4">Cb34</strain>
    </source>
</reference>
<name>A0A256IIC4_9EURY</name>
<proteinExistence type="predicted"/>
<gene>
    <name evidence="3" type="ORF">DJ70_09570</name>
</gene>
<dbReference type="Proteomes" id="UP000216308">
    <property type="component" value="Unassembled WGS sequence"/>
</dbReference>
<dbReference type="Gene3D" id="3.90.550.10">
    <property type="entry name" value="Spore Coat Polysaccharide Biosynthesis Protein SpsA, Chain A"/>
    <property type="match status" value="1"/>
</dbReference>
<dbReference type="InterPro" id="IPR029044">
    <property type="entry name" value="Nucleotide-diphossugar_trans"/>
</dbReference>
<evidence type="ECO:0000259" key="2">
    <source>
        <dbReference type="Pfam" id="PF00535"/>
    </source>
</evidence>
<dbReference type="SUPFAM" id="SSF53448">
    <property type="entry name" value="Nucleotide-diphospho-sugar transferases"/>
    <property type="match status" value="1"/>
</dbReference>
<dbReference type="PANTHER" id="PTHR43685:SF2">
    <property type="entry name" value="GLYCOSYLTRANSFERASE 2-LIKE DOMAIN-CONTAINING PROTEIN"/>
    <property type="match status" value="1"/>
</dbReference>